<name>A0AAN9MYG2_CANGL</name>
<reference evidence="1 2" key="1">
    <citation type="submission" date="2024-01" db="EMBL/GenBank/DDBJ databases">
        <title>The genomes of 5 underutilized Papilionoideae crops provide insights into root nodulation and disease resistanc.</title>
        <authorList>
            <person name="Jiang F."/>
        </authorList>
    </citation>
    <scope>NUCLEOTIDE SEQUENCE [LARGE SCALE GENOMIC DNA]</scope>
    <source>
        <strain evidence="1">LVBAO_FW01</strain>
        <tissue evidence="1">Leaves</tissue>
    </source>
</reference>
<gene>
    <name evidence="1" type="ORF">VNO77_05485</name>
</gene>
<evidence type="ECO:0000313" key="2">
    <source>
        <dbReference type="Proteomes" id="UP001367508"/>
    </source>
</evidence>
<sequence>MAAWQRVSCILQILMRALNYFRVIHSMPNLNSLIRSFAFWCLHASLKAVDFTAVSEYELFAATTPASRCIDEHVLLYPSQQPR</sequence>
<comment type="caution">
    <text evidence="1">The sequence shown here is derived from an EMBL/GenBank/DDBJ whole genome shotgun (WGS) entry which is preliminary data.</text>
</comment>
<keyword evidence="2" id="KW-1185">Reference proteome</keyword>
<dbReference type="AlphaFoldDB" id="A0AAN9MYG2"/>
<organism evidence="1 2">
    <name type="scientific">Canavalia gladiata</name>
    <name type="common">Sword bean</name>
    <name type="synonym">Dolichos gladiatus</name>
    <dbReference type="NCBI Taxonomy" id="3824"/>
    <lineage>
        <taxon>Eukaryota</taxon>
        <taxon>Viridiplantae</taxon>
        <taxon>Streptophyta</taxon>
        <taxon>Embryophyta</taxon>
        <taxon>Tracheophyta</taxon>
        <taxon>Spermatophyta</taxon>
        <taxon>Magnoliopsida</taxon>
        <taxon>eudicotyledons</taxon>
        <taxon>Gunneridae</taxon>
        <taxon>Pentapetalae</taxon>
        <taxon>rosids</taxon>
        <taxon>fabids</taxon>
        <taxon>Fabales</taxon>
        <taxon>Fabaceae</taxon>
        <taxon>Papilionoideae</taxon>
        <taxon>50 kb inversion clade</taxon>
        <taxon>NPAAA clade</taxon>
        <taxon>indigoferoid/millettioid clade</taxon>
        <taxon>Phaseoleae</taxon>
        <taxon>Canavalia</taxon>
    </lineage>
</organism>
<dbReference type="Proteomes" id="UP001367508">
    <property type="component" value="Unassembled WGS sequence"/>
</dbReference>
<proteinExistence type="predicted"/>
<accession>A0AAN9MYG2</accession>
<protein>
    <submittedName>
        <fullName evidence="1">Uncharacterized protein</fullName>
    </submittedName>
</protein>
<evidence type="ECO:0000313" key="1">
    <source>
        <dbReference type="EMBL" id="KAK7363345.1"/>
    </source>
</evidence>
<dbReference type="EMBL" id="JAYMYQ010000001">
    <property type="protein sequence ID" value="KAK7363345.1"/>
    <property type="molecule type" value="Genomic_DNA"/>
</dbReference>